<dbReference type="AlphaFoldDB" id="A0A2C5XZE6"/>
<organism evidence="5 6">
    <name type="scientific">Ophiocordyceps australis</name>
    <dbReference type="NCBI Taxonomy" id="1399860"/>
    <lineage>
        <taxon>Eukaryota</taxon>
        <taxon>Fungi</taxon>
        <taxon>Dikarya</taxon>
        <taxon>Ascomycota</taxon>
        <taxon>Pezizomycotina</taxon>
        <taxon>Sordariomycetes</taxon>
        <taxon>Hypocreomycetidae</taxon>
        <taxon>Hypocreales</taxon>
        <taxon>Ophiocordycipitaceae</taxon>
        <taxon>Ophiocordyceps</taxon>
    </lineage>
</organism>
<evidence type="ECO:0000256" key="3">
    <source>
        <dbReference type="SAM" id="SignalP"/>
    </source>
</evidence>
<dbReference type="Pfam" id="PF22784">
    <property type="entry name" value="PTP-SAK"/>
    <property type="match status" value="1"/>
</dbReference>
<evidence type="ECO:0000256" key="1">
    <source>
        <dbReference type="ARBA" id="ARBA00022801"/>
    </source>
</evidence>
<keyword evidence="1" id="KW-0378">Hydrolase</keyword>
<dbReference type="EMBL" id="NJET01000067">
    <property type="protein sequence ID" value="PHH62625.1"/>
    <property type="molecule type" value="Genomic_DNA"/>
</dbReference>
<evidence type="ECO:0000259" key="4">
    <source>
        <dbReference type="Pfam" id="PF22784"/>
    </source>
</evidence>
<feature type="signal peptide" evidence="3">
    <location>
        <begin position="1"/>
        <end position="24"/>
    </location>
</feature>
<dbReference type="Proteomes" id="UP000226192">
    <property type="component" value="Unassembled WGS sequence"/>
</dbReference>
<evidence type="ECO:0000313" key="6">
    <source>
        <dbReference type="Proteomes" id="UP000226192"/>
    </source>
</evidence>
<dbReference type="InterPro" id="IPR057023">
    <property type="entry name" value="PTP-SAK"/>
</dbReference>
<sequence>MYPSAAQVVKSLFFLLLSCPVVFGAALVSQTPAWHQPSIQPLGLSKSPILSQKRVGIITRSLSDPATPDSPPGGFHRFEQVTDYLHPSDRLFRSSAPYYQRHDSDQRLTDDSIHFLQNKGINLVISLNQEAMNPEFVEKFRKSGIEYVPLPVEDFHAPTVQNFRQGYAAFKKHDSGTLVWCGYGHGRTGAMISALQVGRQSEMKSPRTLSRADFDRNHVEKADQRAVLERFQELRARQSRLAPPQDPSNALGSRRKGGGSAAGRGDRARTRNKEAAAASPATRKPGASANRDGSQDNGPARTRKQPLFPADNDVSEEPPVITEKMRGAGPRRGPGPSKASASRPGSNRPSKDNGAIEAGPPRKQRRPPKTSANSPPKHGTTPKSKTGFKTRPRPQRAPPSKRPPPATRMPKHNGPGRGNNHGGAIRVPKPPGAGGRPGGGVRGFNMRKGRIGF</sequence>
<gene>
    <name evidence="5" type="ORF">CDD81_6859</name>
</gene>
<reference evidence="5 6" key="1">
    <citation type="submission" date="2017-06" db="EMBL/GenBank/DDBJ databases">
        <title>Ant-infecting Ophiocordyceps genomes reveal a high diversity of potential behavioral manipulation genes and a possible major role for enterotoxins.</title>
        <authorList>
            <person name="De Bekker C."/>
            <person name="Evans H.C."/>
            <person name="Brachmann A."/>
            <person name="Hughes D.P."/>
        </authorList>
    </citation>
    <scope>NUCLEOTIDE SEQUENCE [LARGE SCALE GENOMIC DNA]</scope>
    <source>
        <strain evidence="5 6">Map64</strain>
    </source>
</reference>
<keyword evidence="3" id="KW-0732">Signal</keyword>
<dbReference type="Gene3D" id="3.90.190.10">
    <property type="entry name" value="Protein tyrosine phosphatase superfamily"/>
    <property type="match status" value="1"/>
</dbReference>
<accession>A0A2C5XZE6</accession>
<dbReference type="STRING" id="1399860.A0A2C5XZE6"/>
<dbReference type="OrthoDB" id="432447at2759"/>
<name>A0A2C5XZE6_9HYPO</name>
<protein>
    <recommendedName>
        <fullName evidence="4">Swiss Army Knife protein DSP-PTPase phosphatase domain-containing protein</fullName>
    </recommendedName>
</protein>
<feature type="compositionally biased region" description="Polar residues" evidence="2">
    <location>
        <begin position="339"/>
        <end position="348"/>
    </location>
</feature>
<keyword evidence="6" id="KW-1185">Reference proteome</keyword>
<feature type="region of interest" description="Disordered" evidence="2">
    <location>
        <begin position="236"/>
        <end position="453"/>
    </location>
</feature>
<feature type="compositionally biased region" description="Basic and acidic residues" evidence="2">
    <location>
        <begin position="264"/>
        <end position="274"/>
    </location>
</feature>
<feature type="chain" id="PRO_5013084112" description="Swiss Army Knife protein DSP-PTPase phosphatase domain-containing protein" evidence="3">
    <location>
        <begin position="25"/>
        <end position="453"/>
    </location>
</feature>
<feature type="domain" description="Swiss Army Knife protein DSP-PTPase phosphatase" evidence="4">
    <location>
        <begin position="96"/>
        <end position="201"/>
    </location>
</feature>
<feature type="compositionally biased region" description="Gly residues" evidence="2">
    <location>
        <begin position="432"/>
        <end position="442"/>
    </location>
</feature>
<proteinExistence type="predicted"/>
<evidence type="ECO:0000313" key="5">
    <source>
        <dbReference type="EMBL" id="PHH62625.1"/>
    </source>
</evidence>
<comment type="caution">
    <text evidence="5">The sequence shown here is derived from an EMBL/GenBank/DDBJ whole genome shotgun (WGS) entry which is preliminary data.</text>
</comment>
<dbReference type="SUPFAM" id="SSF52799">
    <property type="entry name" value="(Phosphotyrosine protein) phosphatases II"/>
    <property type="match status" value="1"/>
</dbReference>
<dbReference type="InterPro" id="IPR029021">
    <property type="entry name" value="Prot-tyrosine_phosphatase-like"/>
</dbReference>
<feature type="compositionally biased region" description="Pro residues" evidence="2">
    <location>
        <begin position="395"/>
        <end position="407"/>
    </location>
</feature>
<dbReference type="GO" id="GO:0016791">
    <property type="term" value="F:phosphatase activity"/>
    <property type="evidence" value="ECO:0007669"/>
    <property type="project" value="UniProtKB-ARBA"/>
</dbReference>
<evidence type="ECO:0000256" key="2">
    <source>
        <dbReference type="SAM" id="MobiDB-lite"/>
    </source>
</evidence>